<dbReference type="AlphaFoldDB" id="A0A1H8M4I7"/>
<keyword evidence="4" id="KW-1185">Reference proteome</keyword>
<feature type="signal peptide" evidence="2">
    <location>
        <begin position="1"/>
        <end position="24"/>
    </location>
</feature>
<gene>
    <name evidence="3" type="ORF">SAMN04489859_103613</name>
</gene>
<reference evidence="3 4" key="1">
    <citation type="submission" date="2016-10" db="EMBL/GenBank/DDBJ databases">
        <authorList>
            <person name="de Groot N.N."/>
        </authorList>
    </citation>
    <scope>NUCLEOTIDE SEQUENCE [LARGE SCALE GENOMIC DNA]</scope>
    <source>
        <strain evidence="3 4">DSM 8512</strain>
    </source>
</reference>
<name>A0A1H8M4I7_9RHOB</name>
<feature type="compositionally biased region" description="Basic and acidic residues" evidence="1">
    <location>
        <begin position="81"/>
        <end position="93"/>
    </location>
</feature>
<dbReference type="EMBL" id="FODE01000036">
    <property type="protein sequence ID" value="SEO12245.1"/>
    <property type="molecule type" value="Genomic_DNA"/>
</dbReference>
<protein>
    <submittedName>
        <fullName evidence="3">Uncharacterized protein</fullName>
    </submittedName>
</protein>
<dbReference type="RefSeq" id="WP_090616164.1">
    <property type="nucleotide sequence ID" value="NZ_CP067124.1"/>
</dbReference>
<dbReference type="Proteomes" id="UP000199054">
    <property type="component" value="Unassembled WGS sequence"/>
</dbReference>
<evidence type="ECO:0000256" key="2">
    <source>
        <dbReference type="SAM" id="SignalP"/>
    </source>
</evidence>
<feature type="chain" id="PRO_5011657422" evidence="2">
    <location>
        <begin position="25"/>
        <end position="93"/>
    </location>
</feature>
<feature type="compositionally biased region" description="Basic and acidic residues" evidence="1">
    <location>
        <begin position="45"/>
        <end position="55"/>
    </location>
</feature>
<feature type="region of interest" description="Disordered" evidence="1">
    <location>
        <begin position="44"/>
        <end position="93"/>
    </location>
</feature>
<sequence length="93" mass="10690">MNQLKALTLVALTATAISPGAAMAHDDPFDRFLRSIIHGNGVFNEPRRDGRVWRNDDEDDDGRRKSRHGIYRGYHDDDDDDGRRRGRHDDDDD</sequence>
<evidence type="ECO:0000313" key="4">
    <source>
        <dbReference type="Proteomes" id="UP000199054"/>
    </source>
</evidence>
<organism evidence="3 4">
    <name type="scientific">Paracoccus alcaliphilus</name>
    <dbReference type="NCBI Taxonomy" id="34002"/>
    <lineage>
        <taxon>Bacteria</taxon>
        <taxon>Pseudomonadati</taxon>
        <taxon>Pseudomonadota</taxon>
        <taxon>Alphaproteobacteria</taxon>
        <taxon>Rhodobacterales</taxon>
        <taxon>Paracoccaceae</taxon>
        <taxon>Paracoccus</taxon>
    </lineage>
</organism>
<proteinExistence type="predicted"/>
<keyword evidence="2" id="KW-0732">Signal</keyword>
<evidence type="ECO:0000313" key="3">
    <source>
        <dbReference type="EMBL" id="SEO12245.1"/>
    </source>
</evidence>
<evidence type="ECO:0000256" key="1">
    <source>
        <dbReference type="SAM" id="MobiDB-lite"/>
    </source>
</evidence>
<accession>A0A1H8M4I7</accession>